<dbReference type="Gene3D" id="1.10.20.140">
    <property type="match status" value="1"/>
</dbReference>
<reference evidence="7 8" key="1">
    <citation type="journal article" date="2018" name="Gigascience">
        <title>Genomes of trombidid mites reveal novel predicted allergens and laterally-transferred genes associated with secondary metabolism.</title>
        <authorList>
            <person name="Dong X."/>
            <person name="Chaisiri K."/>
            <person name="Xia D."/>
            <person name="Armstrong S.D."/>
            <person name="Fang Y."/>
            <person name="Donnelly M.J."/>
            <person name="Kadowaki T."/>
            <person name="McGarry J.W."/>
            <person name="Darby A.C."/>
            <person name="Makepeace B.L."/>
        </authorList>
    </citation>
    <scope>NUCLEOTIDE SEQUENCE [LARGE SCALE GENOMIC DNA]</scope>
    <source>
        <strain evidence="7">UoL-WK</strain>
    </source>
</reference>
<proteinExistence type="inferred from homology"/>
<dbReference type="STRING" id="1965070.A0A443RCV8"/>
<dbReference type="GO" id="GO:0005739">
    <property type="term" value="C:mitochondrion"/>
    <property type="evidence" value="ECO:0007669"/>
    <property type="project" value="TreeGrafter"/>
</dbReference>
<dbReference type="EMBL" id="NCKU01001099">
    <property type="protein sequence ID" value="RWS13091.1"/>
    <property type="molecule type" value="Genomic_DNA"/>
</dbReference>
<dbReference type="PROSITE" id="PS00028">
    <property type="entry name" value="ZINC_FINGER_C2H2_1"/>
    <property type="match status" value="1"/>
</dbReference>
<evidence type="ECO:0000313" key="7">
    <source>
        <dbReference type="EMBL" id="RWS13091.1"/>
    </source>
</evidence>
<dbReference type="Gene3D" id="3.30.160.60">
    <property type="entry name" value="Classic Zinc Finger"/>
    <property type="match status" value="1"/>
</dbReference>
<dbReference type="InterPro" id="IPR036236">
    <property type="entry name" value="Znf_C2H2_sf"/>
</dbReference>
<feature type="region of interest" description="Disordered" evidence="5">
    <location>
        <begin position="451"/>
        <end position="470"/>
    </location>
</feature>
<keyword evidence="8" id="KW-1185">Reference proteome</keyword>
<accession>A0A443RCV8</accession>
<dbReference type="SUPFAM" id="SSF52540">
    <property type="entry name" value="P-loop containing nucleoside triphosphate hydrolases"/>
    <property type="match status" value="2"/>
</dbReference>
<dbReference type="Pfam" id="PF12874">
    <property type="entry name" value="zf-met"/>
    <property type="match status" value="1"/>
</dbReference>
<dbReference type="Gene3D" id="3.40.50.300">
    <property type="entry name" value="P-loop containing nucleotide triphosphate hydrolases"/>
    <property type="match status" value="1"/>
</dbReference>
<dbReference type="OrthoDB" id="775260at2759"/>
<feature type="domain" description="C2H2-type" evidence="6">
    <location>
        <begin position="427"/>
        <end position="449"/>
    </location>
</feature>
<dbReference type="PANTHER" id="PTHR11088:SF89">
    <property type="entry name" value="TRNA DIMETHYLALLYLTRANSFERASE"/>
    <property type="match status" value="1"/>
</dbReference>
<comment type="similarity">
    <text evidence="1">Belongs to the IPP transferase family.</text>
</comment>
<dbReference type="HAMAP" id="MF_00185">
    <property type="entry name" value="IPP_trans"/>
    <property type="match status" value="1"/>
</dbReference>
<sequence length="470" mass="54381">MNSSFIARILHAFRSKTQYLLRNDKMQSSKPIVVVLGATGTGKSKLAIDLCAHFDGEVINADSMQVYKGLSIVTNKVSKEEKNSVPHHLMDFLDPLISYTVVNYRNDSLPVIYSLLEKGKLPVIVGGTNYYIESLLWDVLINPENVTELVHERDEKLKNPNDFLLTVDNIRNIPLTKHSTQDLSTEYLYDLLKQIDMKSALEIHPNERRKILRRLQIFQQNGCTYSELVARQRSLDGGCNLGGPLRYKNVIMLWLRCEKDVLKKRLNERAEKMMQQGLIEELSDFHAKYNEKRLKEDKTADYSEGIFQSIGFKEFHPYLLLDEETRRSAKGVELLEKCLENMKTATKRYANYQNKWVRNRFLGAADRQTPNIYALDTSDLEKWQSNVVNLAIDIVKSHINKTSLPANCAPLQKTSKKSENDKKTYFCEVCERVFVGSDVWNFHQNSRRHAKIKKRKLREQKDKNEISAKT</sequence>
<dbReference type="InterPro" id="IPR027417">
    <property type="entry name" value="P-loop_NTPase"/>
</dbReference>
<keyword evidence="4" id="KW-0067">ATP-binding</keyword>
<dbReference type="AlphaFoldDB" id="A0A443RCV8"/>
<dbReference type="Proteomes" id="UP000285301">
    <property type="component" value="Unassembled WGS sequence"/>
</dbReference>
<feature type="compositionally biased region" description="Basic and acidic residues" evidence="5">
    <location>
        <begin position="459"/>
        <end position="470"/>
    </location>
</feature>
<comment type="caution">
    <text evidence="7">The sequence shown here is derived from an EMBL/GenBank/DDBJ whole genome shotgun (WGS) entry which is preliminary data.</text>
</comment>
<evidence type="ECO:0000256" key="2">
    <source>
        <dbReference type="ARBA" id="ARBA00022679"/>
    </source>
</evidence>
<dbReference type="InterPro" id="IPR018022">
    <property type="entry name" value="IPT"/>
</dbReference>
<evidence type="ECO:0000259" key="6">
    <source>
        <dbReference type="PROSITE" id="PS00028"/>
    </source>
</evidence>
<evidence type="ECO:0000256" key="5">
    <source>
        <dbReference type="SAM" id="MobiDB-lite"/>
    </source>
</evidence>
<keyword evidence="2 7" id="KW-0808">Transferase</keyword>
<evidence type="ECO:0000256" key="3">
    <source>
        <dbReference type="ARBA" id="ARBA00022741"/>
    </source>
</evidence>
<dbReference type="SUPFAM" id="SSF57667">
    <property type="entry name" value="beta-beta-alpha zinc fingers"/>
    <property type="match status" value="1"/>
</dbReference>
<protein>
    <submittedName>
        <fullName evidence="7">tRNA dimethylallyltransferase-like protein</fullName>
    </submittedName>
</protein>
<name>A0A443RCV8_9ACAR</name>
<dbReference type="GO" id="GO:0006400">
    <property type="term" value="P:tRNA modification"/>
    <property type="evidence" value="ECO:0007669"/>
    <property type="project" value="TreeGrafter"/>
</dbReference>
<evidence type="ECO:0000256" key="1">
    <source>
        <dbReference type="ARBA" id="ARBA00005842"/>
    </source>
</evidence>
<dbReference type="InterPro" id="IPR013087">
    <property type="entry name" value="Znf_C2H2_type"/>
</dbReference>
<organism evidence="7 8">
    <name type="scientific">Dinothrombium tinctorium</name>
    <dbReference type="NCBI Taxonomy" id="1965070"/>
    <lineage>
        <taxon>Eukaryota</taxon>
        <taxon>Metazoa</taxon>
        <taxon>Ecdysozoa</taxon>
        <taxon>Arthropoda</taxon>
        <taxon>Chelicerata</taxon>
        <taxon>Arachnida</taxon>
        <taxon>Acari</taxon>
        <taxon>Acariformes</taxon>
        <taxon>Trombidiformes</taxon>
        <taxon>Prostigmata</taxon>
        <taxon>Anystina</taxon>
        <taxon>Parasitengona</taxon>
        <taxon>Trombidioidea</taxon>
        <taxon>Trombidiidae</taxon>
        <taxon>Dinothrombium</taxon>
    </lineage>
</organism>
<keyword evidence="3" id="KW-0547">Nucleotide-binding</keyword>
<dbReference type="InterPro" id="IPR039657">
    <property type="entry name" value="Dimethylallyltransferase"/>
</dbReference>
<evidence type="ECO:0000313" key="8">
    <source>
        <dbReference type="Proteomes" id="UP000285301"/>
    </source>
</evidence>
<evidence type="ECO:0000256" key="4">
    <source>
        <dbReference type="ARBA" id="ARBA00022840"/>
    </source>
</evidence>
<dbReference type="GO" id="GO:0005524">
    <property type="term" value="F:ATP binding"/>
    <property type="evidence" value="ECO:0007669"/>
    <property type="project" value="UniProtKB-KW"/>
</dbReference>
<dbReference type="PANTHER" id="PTHR11088">
    <property type="entry name" value="TRNA DIMETHYLALLYLTRANSFERASE"/>
    <property type="match status" value="1"/>
</dbReference>
<dbReference type="GO" id="GO:0052381">
    <property type="term" value="F:tRNA dimethylallyltransferase activity"/>
    <property type="evidence" value="ECO:0007669"/>
    <property type="project" value="InterPro"/>
</dbReference>
<gene>
    <name evidence="7" type="ORF">B4U79_05329</name>
</gene>
<dbReference type="Pfam" id="PF01715">
    <property type="entry name" value="IPPT"/>
    <property type="match status" value="1"/>
</dbReference>